<reference evidence="8" key="2">
    <citation type="submission" date="2020-05" db="UniProtKB">
        <authorList>
            <consortium name="Ensembl"/>
        </authorList>
    </citation>
    <scope>IDENTIFICATION</scope>
</reference>
<keyword evidence="2" id="KW-1064">Adaptive immunity</keyword>
<accession>A0A6I8QRP6</accession>
<dbReference type="InterPro" id="IPR003599">
    <property type="entry name" value="Ig_sub"/>
</dbReference>
<protein>
    <recommendedName>
        <fullName evidence="7">Ig-like domain-containing protein</fullName>
    </recommendedName>
</protein>
<dbReference type="SMART" id="SM00408">
    <property type="entry name" value="IGc2"/>
    <property type="match status" value="1"/>
</dbReference>
<evidence type="ECO:0000256" key="3">
    <source>
        <dbReference type="ARBA" id="ARBA00023170"/>
    </source>
</evidence>
<evidence type="ECO:0000256" key="5">
    <source>
        <dbReference type="ARBA" id="ARBA00043266"/>
    </source>
</evidence>
<feature type="chain" id="PRO_5026100721" description="Ig-like domain-containing protein" evidence="6">
    <location>
        <begin position="22"/>
        <end position="157"/>
    </location>
</feature>
<dbReference type="PROSITE" id="PS50835">
    <property type="entry name" value="IG_LIKE"/>
    <property type="match status" value="1"/>
</dbReference>
<dbReference type="InterPro" id="IPR007110">
    <property type="entry name" value="Ig-like_dom"/>
</dbReference>
<evidence type="ECO:0000256" key="1">
    <source>
        <dbReference type="ARBA" id="ARBA00022729"/>
    </source>
</evidence>
<dbReference type="InterPro" id="IPR051287">
    <property type="entry name" value="TCR_variable_region"/>
</dbReference>
<evidence type="ECO:0000259" key="7">
    <source>
        <dbReference type="PROSITE" id="PS50835"/>
    </source>
</evidence>
<dbReference type="InterPro" id="IPR013106">
    <property type="entry name" value="Ig_V-set"/>
</dbReference>
<dbReference type="PANTHER" id="PTHR19367:SF18">
    <property type="entry name" value="T CELL RECEPTOR ALPHA VARIABLE 16"/>
    <property type="match status" value="1"/>
</dbReference>
<evidence type="ECO:0000313" key="8">
    <source>
        <dbReference type="Ensembl" id="ENSXETP00000071100"/>
    </source>
</evidence>
<dbReference type="AlphaFoldDB" id="A0A6I8QRP6"/>
<keyword evidence="3" id="KW-0675">Receptor</keyword>
<dbReference type="InterPro" id="IPR013783">
    <property type="entry name" value="Ig-like_fold"/>
</dbReference>
<dbReference type="PANTHER" id="PTHR19367">
    <property type="entry name" value="T-CELL RECEPTOR ALPHA CHAIN V REGION"/>
    <property type="match status" value="1"/>
</dbReference>
<feature type="domain" description="Ig-like" evidence="7">
    <location>
        <begin position="36"/>
        <end position="126"/>
    </location>
</feature>
<dbReference type="Gene3D" id="2.60.40.10">
    <property type="entry name" value="Immunoglobulins"/>
    <property type="match status" value="1"/>
</dbReference>
<reference evidence="8" key="1">
    <citation type="journal article" date="2010" name="Science">
        <title>The genome of the Western clawed frog Xenopus tropicalis.</title>
        <authorList>
            <person name="Hellsten U."/>
            <person name="Harland R.M."/>
            <person name="Gilchrist M.J."/>
            <person name="Hendrix D."/>
            <person name="Jurka J."/>
            <person name="Kapitonov V."/>
            <person name="Ovcharenko I."/>
            <person name="Putnam N.H."/>
            <person name="Shu S."/>
            <person name="Taher L."/>
            <person name="Blitz I.L."/>
            <person name="Blumberg B."/>
            <person name="Dichmann D.S."/>
            <person name="Dubchak I."/>
            <person name="Amaya E."/>
            <person name="Detter J.C."/>
            <person name="Fletcher R."/>
            <person name="Gerhard D.S."/>
            <person name="Goodstein D."/>
            <person name="Graves T."/>
            <person name="Grigoriev I.V."/>
            <person name="Grimwood J."/>
            <person name="Kawashima T."/>
            <person name="Lindquist E."/>
            <person name="Lucas S.M."/>
            <person name="Mead P.E."/>
            <person name="Mitros T."/>
            <person name="Ogino H."/>
            <person name="Ohta Y."/>
            <person name="Poliakov A.V."/>
            <person name="Pollet N."/>
            <person name="Robert J."/>
            <person name="Salamov A."/>
            <person name="Sater A.K."/>
            <person name="Schmutz J."/>
            <person name="Terry A."/>
            <person name="Vize P.D."/>
            <person name="Warren W.C."/>
            <person name="Wells D."/>
            <person name="Wills A."/>
            <person name="Wilson R.K."/>
            <person name="Zimmerman L.B."/>
            <person name="Zorn A.M."/>
            <person name="Grainger R."/>
            <person name="Grammer T."/>
            <person name="Khokha M.K."/>
            <person name="Richardson P.M."/>
            <person name="Rokhsar D.S."/>
        </authorList>
    </citation>
    <scope>NUCLEOTIDE SEQUENCE [LARGE SCALE GENOMIC DNA]</scope>
    <source>
        <strain evidence="8">Nigerian</strain>
    </source>
</reference>
<dbReference type="Pfam" id="PF07686">
    <property type="entry name" value="V-set"/>
    <property type="match status" value="1"/>
</dbReference>
<evidence type="ECO:0000256" key="4">
    <source>
        <dbReference type="ARBA" id="ARBA00023319"/>
    </source>
</evidence>
<keyword evidence="5" id="KW-1279">T cell receptor</keyword>
<dbReference type="Ensembl" id="ENSXETT00000066815">
    <property type="protein sequence ID" value="ENSXETP00000071100"/>
    <property type="gene ID" value="ENSXETG00000034818"/>
</dbReference>
<dbReference type="InterPro" id="IPR003598">
    <property type="entry name" value="Ig_sub2"/>
</dbReference>
<evidence type="ECO:0000256" key="2">
    <source>
        <dbReference type="ARBA" id="ARBA00023130"/>
    </source>
</evidence>
<dbReference type="PROSITE" id="PS51257">
    <property type="entry name" value="PROKAR_LIPOPROTEIN"/>
    <property type="match status" value="1"/>
</dbReference>
<sequence>MKLLLFYLNIIFFLSLGCVLGNTINSKEQYISRHVGENVELTCEYSTTSTTPYLFWYRQYSNQIEYLLYRGAKSYASLKHDGKYGKGKFDSITNDTSTKLTIFSLTVEDSAVYLCALRDEAQWCLNITVQCKNLPLYIYYMPSRWHSPPAKAQHSIP</sequence>
<keyword evidence="1 6" id="KW-0732">Signal</keyword>
<dbReference type="InParanoid" id="A0A6I8QRP6"/>
<proteinExistence type="predicted"/>
<dbReference type="GeneTree" id="ENSGT00830000128446"/>
<keyword evidence="4" id="KW-0393">Immunoglobulin domain</keyword>
<dbReference type="GO" id="GO:0002250">
    <property type="term" value="P:adaptive immune response"/>
    <property type="evidence" value="ECO:0007669"/>
    <property type="project" value="UniProtKB-KW"/>
</dbReference>
<dbReference type="GO" id="GO:0042101">
    <property type="term" value="C:T cell receptor complex"/>
    <property type="evidence" value="ECO:0007669"/>
    <property type="project" value="UniProtKB-KW"/>
</dbReference>
<dbReference type="SMART" id="SM00406">
    <property type="entry name" value="IGv"/>
    <property type="match status" value="1"/>
</dbReference>
<dbReference type="SMART" id="SM00409">
    <property type="entry name" value="IG"/>
    <property type="match status" value="1"/>
</dbReference>
<dbReference type="InterPro" id="IPR036179">
    <property type="entry name" value="Ig-like_dom_sf"/>
</dbReference>
<name>A0A6I8QRP6_XENTR</name>
<organism evidence="8">
    <name type="scientific">Xenopus tropicalis</name>
    <name type="common">Western clawed frog</name>
    <name type="synonym">Silurana tropicalis</name>
    <dbReference type="NCBI Taxonomy" id="8364"/>
    <lineage>
        <taxon>Eukaryota</taxon>
        <taxon>Metazoa</taxon>
        <taxon>Chordata</taxon>
        <taxon>Craniata</taxon>
        <taxon>Vertebrata</taxon>
        <taxon>Euteleostomi</taxon>
        <taxon>Amphibia</taxon>
        <taxon>Batrachia</taxon>
        <taxon>Anura</taxon>
        <taxon>Pipoidea</taxon>
        <taxon>Pipidae</taxon>
        <taxon>Xenopodinae</taxon>
        <taxon>Xenopus</taxon>
        <taxon>Silurana</taxon>
    </lineage>
</organism>
<keyword evidence="5" id="KW-0391">Immunity</keyword>
<dbReference type="Bgee" id="ENSXETG00000034818">
    <property type="expression patterns" value="Expressed in liver"/>
</dbReference>
<dbReference type="SUPFAM" id="SSF48726">
    <property type="entry name" value="Immunoglobulin"/>
    <property type="match status" value="1"/>
</dbReference>
<feature type="signal peptide" evidence="6">
    <location>
        <begin position="1"/>
        <end position="21"/>
    </location>
</feature>
<evidence type="ECO:0000256" key="6">
    <source>
        <dbReference type="SAM" id="SignalP"/>
    </source>
</evidence>